<sequence length="248" mass="29368">MRWKDHIRITREVCKYYGLQNAREIAEASILPDRDPDYYWIYGRRSFYQKRVPHHDAMAVDWAFKYLKMARKSWKAGQPFAEHLGRALHYLQDYSVDPTKKLWVFSYRSDEAHEARELDLQLHPVDYEAMAAAAAKRCYPHEFKGMVYAAGRGKTAEEIMRISTYLTSLALKLIVNPDRPENLEEKYRKALVAHLVLVAIPWILILAHNLFSSSTLIWSLIWSAIGSYVIHKLDFHYSKWKTDYEWFY</sequence>
<protein>
    <recommendedName>
        <fullName evidence="3">Phospholipase C/D domain-containing protein</fullName>
    </recommendedName>
</protein>
<dbReference type="InterPro" id="IPR008947">
    <property type="entry name" value="PLipase_C/P1_nuclease_dom_sf"/>
</dbReference>
<keyword evidence="1" id="KW-0812">Transmembrane</keyword>
<comment type="caution">
    <text evidence="2">The sequence shown here is derived from an EMBL/GenBank/DDBJ whole genome shotgun (WGS) entry which is preliminary data.</text>
</comment>
<evidence type="ECO:0000256" key="1">
    <source>
        <dbReference type="SAM" id="Phobius"/>
    </source>
</evidence>
<dbReference type="GO" id="GO:0016788">
    <property type="term" value="F:hydrolase activity, acting on ester bonds"/>
    <property type="evidence" value="ECO:0007669"/>
    <property type="project" value="InterPro"/>
</dbReference>
<dbReference type="Gene3D" id="1.10.575.10">
    <property type="entry name" value="P1 Nuclease"/>
    <property type="match status" value="1"/>
</dbReference>
<keyword evidence="1" id="KW-1133">Transmembrane helix</keyword>
<feature type="transmembrane region" description="Helical" evidence="1">
    <location>
        <begin position="191"/>
        <end position="210"/>
    </location>
</feature>
<keyword evidence="1" id="KW-0472">Membrane</keyword>
<proteinExistence type="predicted"/>
<dbReference type="SUPFAM" id="SSF48537">
    <property type="entry name" value="Phospholipase C/P1 nuclease"/>
    <property type="match status" value="1"/>
</dbReference>
<reference evidence="2" key="1">
    <citation type="journal article" date="2020" name="mSystems">
        <title>Genome- and Community-Level Interaction Insights into Carbon Utilization and Element Cycling Functions of Hydrothermarchaeota in Hydrothermal Sediment.</title>
        <authorList>
            <person name="Zhou Z."/>
            <person name="Liu Y."/>
            <person name="Xu W."/>
            <person name="Pan J."/>
            <person name="Luo Z.H."/>
            <person name="Li M."/>
        </authorList>
    </citation>
    <scope>NUCLEOTIDE SEQUENCE [LARGE SCALE GENOMIC DNA]</scope>
    <source>
        <strain evidence="2">SpSt-12</strain>
    </source>
</reference>
<dbReference type="AlphaFoldDB" id="A0A7C2S5Z9"/>
<gene>
    <name evidence="2" type="ORF">ENN70_02420</name>
</gene>
<organism evidence="2">
    <name type="scientific">Archaeoglobus fulgidus</name>
    <dbReference type="NCBI Taxonomy" id="2234"/>
    <lineage>
        <taxon>Archaea</taxon>
        <taxon>Methanobacteriati</taxon>
        <taxon>Methanobacteriota</taxon>
        <taxon>Archaeoglobi</taxon>
        <taxon>Archaeoglobales</taxon>
        <taxon>Archaeoglobaceae</taxon>
        <taxon>Archaeoglobus</taxon>
    </lineage>
</organism>
<evidence type="ECO:0000313" key="2">
    <source>
        <dbReference type="EMBL" id="HET20965.1"/>
    </source>
</evidence>
<name>A0A7C2S5Z9_ARCFL</name>
<evidence type="ECO:0008006" key="3">
    <source>
        <dbReference type="Google" id="ProtNLM"/>
    </source>
</evidence>
<dbReference type="EMBL" id="DSCQ01000030">
    <property type="protein sequence ID" value="HET20965.1"/>
    <property type="molecule type" value="Genomic_DNA"/>
</dbReference>
<accession>A0A7C2S5Z9</accession>